<keyword evidence="2" id="KW-1185">Reference proteome</keyword>
<accession>A0A2I1D4K8</accession>
<dbReference type="AlphaFoldDB" id="A0A2I1D4K8"/>
<dbReference type="GeneID" id="36544578"/>
<name>A0A2I1D4K8_ASPC2</name>
<gene>
    <name evidence="1" type="ORF">P168DRAFT_289679</name>
</gene>
<evidence type="ECO:0000313" key="2">
    <source>
        <dbReference type="Proteomes" id="UP000234254"/>
    </source>
</evidence>
<dbReference type="VEuPathDB" id="FungiDB:P168DRAFT_289679"/>
<comment type="caution">
    <text evidence="1">The sequence shown here is derived from an EMBL/GenBank/DDBJ whole genome shotgun (WGS) entry which is preliminary data.</text>
</comment>
<protein>
    <submittedName>
        <fullName evidence="1">Uncharacterized protein</fullName>
    </submittedName>
</protein>
<sequence length="902" mass="102272">MLRKAFKKEKVPEDLLEQAGELTQLPRKDLKKVIRILLRSDTAEHEDMYMIFLKARAEGMYHGRDRRRECLARFQCLVNIDRETAQQTLANLKKPGNILQALESLMQKSKFTEQDGKRAILQFVLNCSQARAARCFQTSLSIADMIHGARETREVSEQASLVAWQAYLLLLEPENVEHICAQEEIAVSDTASLYDIVERRGITRAIVPLLREWKEIYFQEVQDIIDSGYGDSLQAAQTEYLTRLLMKEYKVDRAHAKSELEAHHGSIDEAGKACKAHAEYASKRLKVDPVIPTRDTQNAPNVTPQTRVIAVLGVDEPSSASKAASPSLGDGWMVSDFYLWLHVLDGMGKAQKWITSMSPDYLLQKYGKEDKVTLEVIDDDEPEVTKPVRTKWASGFIHGDPFETRKVVLDENLLPQVLAKVTIGPKGDDLRDFFMQQLKNTIADATEFGDDVLIMIFSHGDYDSAGGLCLGVDLLTDGDCEQKYLKPSHIASILSEFPSVRTTMFMTSCFSGHWVETTDFSGRNLTATILAAAETEQESFGFAWSNSQRHAGGLFSSAAISELVKEPPFLPPAPDEDTSREYRELTIALVAEMHRLCLPVNIDYGYGSSPVFSDPESQEKFWKRTGYSLHHYKENYDKLPTALASDPHPKRDRKKFEAGFIDGDDPEIVAWKERHPLVVDEDFPEATGGYGRTARGLVSPWSMKYLMRQYSSSNPGHQTIEHQVVFRTIREYYEGLLDVRGKLRLRRVLINRLQMNKRANQYAKLLGLYRIPNIEDWFQAQTSRAYEYSTFQDYSRKVAQSGIFHDGKIGPYYRKPSQYLAAAMAIAAYSEDDVEAAIRKIWQARHSKQLDDPITLSLRESGRYVQSISSIKSLLQKPRNRRPALSDAEWSGLSSSAARRVQ</sequence>
<proteinExistence type="predicted"/>
<organism evidence="1 2">
    <name type="scientific">Aspergillus campestris (strain IBT 28561)</name>
    <dbReference type="NCBI Taxonomy" id="1392248"/>
    <lineage>
        <taxon>Eukaryota</taxon>
        <taxon>Fungi</taxon>
        <taxon>Dikarya</taxon>
        <taxon>Ascomycota</taxon>
        <taxon>Pezizomycotina</taxon>
        <taxon>Eurotiomycetes</taxon>
        <taxon>Eurotiomycetidae</taxon>
        <taxon>Eurotiales</taxon>
        <taxon>Aspergillaceae</taxon>
        <taxon>Aspergillus</taxon>
        <taxon>Aspergillus subgen. Circumdati</taxon>
    </lineage>
</organism>
<dbReference type="OrthoDB" id="5371738at2759"/>
<evidence type="ECO:0000313" key="1">
    <source>
        <dbReference type="EMBL" id="PKY04814.1"/>
    </source>
</evidence>
<reference evidence="1" key="1">
    <citation type="submission" date="2016-12" db="EMBL/GenBank/DDBJ databases">
        <title>The genomes of Aspergillus section Nigri reveals drivers in fungal speciation.</title>
        <authorList>
            <consortium name="DOE Joint Genome Institute"/>
            <person name="Vesth T.C."/>
            <person name="Nybo J."/>
            <person name="Theobald S."/>
            <person name="Brandl J."/>
            <person name="Frisvad J.C."/>
            <person name="Nielsen K.F."/>
            <person name="Lyhne E.K."/>
            <person name="Kogle M.E."/>
            <person name="Kuo A."/>
            <person name="Riley R."/>
            <person name="Clum A."/>
            <person name="Nolan M."/>
            <person name="Lipzen A."/>
            <person name="Salamov A."/>
            <person name="Henrissat B."/>
            <person name="Wiebenga A."/>
            <person name="De vries R.P."/>
            <person name="Grigoriev I.V."/>
            <person name="Mortensen U.H."/>
            <person name="Andersen M.R."/>
            <person name="Baker S.E."/>
        </authorList>
    </citation>
    <scope>NUCLEOTIDE SEQUENCE</scope>
    <source>
        <strain evidence="1">IBT 28561</strain>
    </source>
</reference>
<dbReference type="EMBL" id="MSFM01000005">
    <property type="protein sequence ID" value="PKY04814.1"/>
    <property type="molecule type" value="Genomic_DNA"/>
</dbReference>
<dbReference type="RefSeq" id="XP_024693408.1">
    <property type="nucleotide sequence ID" value="XM_024837054.1"/>
</dbReference>
<dbReference type="Proteomes" id="UP000234254">
    <property type="component" value="Unassembled WGS sequence"/>
</dbReference>